<name>A0ABP3Q7L5_9PROT</name>
<dbReference type="InterPro" id="IPR009006">
    <property type="entry name" value="Ala_racemase/Decarboxylase_C"/>
</dbReference>
<dbReference type="HAMAP" id="MF_02120">
    <property type="entry name" value="LysA"/>
    <property type="match status" value="1"/>
</dbReference>
<feature type="binding site" evidence="5">
    <location>
        <position position="238"/>
    </location>
    <ligand>
        <name>pyridoxal 5'-phosphate</name>
        <dbReference type="ChEBI" id="CHEBI:597326"/>
    </ligand>
</feature>
<comment type="caution">
    <text evidence="10">The sequence shown here is derived from an EMBL/GenBank/DDBJ whole genome shotgun (WGS) entry which is preliminary data.</text>
</comment>
<sequence>MNHFDYKNGELHAEDVALSAIAAEIGTPFYCYSTATLERHYRVFSEAMQKDALVAFSVKANGNLAVLKTLASLGAGADVVSGGELKRALAAGIPGEKIVFSGVGKTKAEMALGLKNRIYQFNVESEVELLALDEVAGALGVKAPVAFRVNPDVDAKTHAKISTGGAETKFGVPWSHVHTAYATAAKLKNIEIVGVDVHIGSQLTDLAPFEAAFTRVVELVGDLRREGHAISRIDLGGGLGVPYRNDNLPPPDPAAYGALAARITKNTGARLIMEPGRLIAANAGVLVAGVIYVKQGENKKFLILDAAMNDLIRPAFYDAYHEIVPVAAPTADTQWTHYDVVGPVCETSDIFAADRPLPVLKSDDKVAILTAGAYGATMSSAYNARPLAAEVLVKGGEWAVVRPRMDDDALFGNDRIPPWLG</sequence>
<dbReference type="PANTHER" id="PTHR43727">
    <property type="entry name" value="DIAMINOPIMELATE DECARBOXYLASE"/>
    <property type="match status" value="1"/>
</dbReference>
<dbReference type="RefSeq" id="WP_166935223.1">
    <property type="nucleotide sequence ID" value="NZ_BAAADD010000009.1"/>
</dbReference>
<keyword evidence="2 5" id="KW-0210">Decarboxylase</keyword>
<evidence type="ECO:0000256" key="5">
    <source>
        <dbReference type="HAMAP-Rule" id="MF_02120"/>
    </source>
</evidence>
<dbReference type="PROSITE" id="PS00879">
    <property type="entry name" value="ODR_DC_2_2"/>
    <property type="match status" value="1"/>
</dbReference>
<dbReference type="Pfam" id="PF02784">
    <property type="entry name" value="Orn_Arg_deC_N"/>
    <property type="match status" value="1"/>
</dbReference>
<organism evidence="10 11">
    <name type="scientific">Rhizomicrobium electricum</name>
    <dbReference type="NCBI Taxonomy" id="480070"/>
    <lineage>
        <taxon>Bacteria</taxon>
        <taxon>Pseudomonadati</taxon>
        <taxon>Pseudomonadota</taxon>
        <taxon>Alphaproteobacteria</taxon>
        <taxon>Micropepsales</taxon>
        <taxon>Micropepsaceae</taxon>
        <taxon>Rhizomicrobium</taxon>
    </lineage>
</organism>
<feature type="binding site" evidence="5">
    <location>
        <position position="374"/>
    </location>
    <ligand>
        <name>pyridoxal 5'-phosphate</name>
        <dbReference type="ChEBI" id="CHEBI:597326"/>
    </ligand>
</feature>
<dbReference type="Gene3D" id="3.20.20.10">
    <property type="entry name" value="Alanine racemase"/>
    <property type="match status" value="1"/>
</dbReference>
<feature type="binding site" evidence="5">
    <location>
        <position position="277"/>
    </location>
    <ligand>
        <name>substrate</name>
    </ligand>
</feature>
<evidence type="ECO:0000259" key="9">
    <source>
        <dbReference type="Pfam" id="PF02784"/>
    </source>
</evidence>
<dbReference type="Proteomes" id="UP001499951">
    <property type="component" value="Unassembled WGS sequence"/>
</dbReference>
<feature type="domain" description="Orn/DAP/Arg decarboxylase 2 N-terminal" evidence="9">
    <location>
        <begin position="35"/>
        <end position="281"/>
    </location>
</feature>
<feature type="binding site" evidence="5">
    <location>
        <position position="374"/>
    </location>
    <ligand>
        <name>substrate</name>
    </ligand>
</feature>
<dbReference type="EMBL" id="BAAADD010000009">
    <property type="protein sequence ID" value="GAA0582054.1"/>
    <property type="molecule type" value="Genomic_DNA"/>
</dbReference>
<dbReference type="PANTHER" id="PTHR43727:SF2">
    <property type="entry name" value="GROUP IV DECARBOXYLASE"/>
    <property type="match status" value="1"/>
</dbReference>
<dbReference type="Pfam" id="PF00278">
    <property type="entry name" value="Orn_DAP_Arg_deC"/>
    <property type="match status" value="1"/>
</dbReference>
<comment type="pathway">
    <text evidence="5 7">Amino-acid biosynthesis; L-lysine biosynthesis via DAP pathway; L-lysine from DL-2,6-diaminopimelate: step 1/1.</text>
</comment>
<accession>A0ABP3Q7L5</accession>
<dbReference type="PRINTS" id="PR01179">
    <property type="entry name" value="ODADCRBXLASE"/>
</dbReference>
<dbReference type="InterPro" id="IPR000183">
    <property type="entry name" value="Orn/DAP/Arg_de-COase"/>
</dbReference>
<dbReference type="Gene3D" id="2.40.37.10">
    <property type="entry name" value="Lyase, Ornithine Decarboxylase, Chain A, domain 1"/>
    <property type="match status" value="1"/>
</dbReference>
<evidence type="ECO:0000256" key="1">
    <source>
        <dbReference type="ARBA" id="ARBA00001933"/>
    </source>
</evidence>
<comment type="cofactor">
    <cofactor evidence="1 5 7">
        <name>pyridoxal 5'-phosphate</name>
        <dbReference type="ChEBI" id="CHEBI:597326"/>
    </cofactor>
</comment>
<dbReference type="InterPro" id="IPR002986">
    <property type="entry name" value="DAP_deCOOHase_LysA"/>
</dbReference>
<feature type="modified residue" description="N6-(pyridoxal phosphate)lysine" evidence="5">
    <location>
        <position position="59"/>
    </location>
</feature>
<gene>
    <name evidence="5 10" type="primary">lysA</name>
    <name evidence="10" type="ORF">GCM10008942_33700</name>
</gene>
<dbReference type="SUPFAM" id="SSF51419">
    <property type="entry name" value="PLP-binding barrel"/>
    <property type="match status" value="1"/>
</dbReference>
<comment type="catalytic activity">
    <reaction evidence="5 7">
        <text>meso-2,6-diaminopimelate + H(+) = L-lysine + CO2</text>
        <dbReference type="Rhea" id="RHEA:15101"/>
        <dbReference type="ChEBI" id="CHEBI:15378"/>
        <dbReference type="ChEBI" id="CHEBI:16526"/>
        <dbReference type="ChEBI" id="CHEBI:32551"/>
        <dbReference type="ChEBI" id="CHEBI:57791"/>
        <dbReference type="EC" id="4.1.1.20"/>
    </reaction>
</comment>
<keyword evidence="11" id="KW-1185">Reference proteome</keyword>
<dbReference type="NCBIfam" id="TIGR01048">
    <property type="entry name" value="lysA"/>
    <property type="match status" value="1"/>
</dbReference>
<protein>
    <recommendedName>
        <fullName evidence="5 6">Diaminopimelate decarboxylase</fullName>
        <shortName evidence="5">DAP decarboxylase</shortName>
        <shortName evidence="5">DAPDC</shortName>
        <ecNumber evidence="5 6">4.1.1.20</ecNumber>
    </recommendedName>
</protein>
<dbReference type="PRINTS" id="PR01181">
    <property type="entry name" value="DAPDCRBXLASE"/>
</dbReference>
<dbReference type="InterPro" id="IPR022657">
    <property type="entry name" value="De-COase2_CS"/>
</dbReference>
<comment type="similarity">
    <text evidence="5">Belongs to the Orn/Lys/Arg decarboxylase class-II family. LysA subfamily.</text>
</comment>
<dbReference type="CDD" id="cd06828">
    <property type="entry name" value="PLPDE_III_DapDC"/>
    <property type="match status" value="1"/>
</dbReference>
<keyword evidence="5" id="KW-0028">Amino-acid biosynthesis</keyword>
<dbReference type="InterPro" id="IPR029066">
    <property type="entry name" value="PLP-binding_barrel"/>
</dbReference>
<evidence type="ECO:0000313" key="10">
    <source>
        <dbReference type="EMBL" id="GAA0582054.1"/>
    </source>
</evidence>
<reference evidence="11" key="1">
    <citation type="journal article" date="2019" name="Int. J. Syst. Evol. Microbiol.">
        <title>The Global Catalogue of Microorganisms (GCM) 10K type strain sequencing project: providing services to taxonomists for standard genome sequencing and annotation.</title>
        <authorList>
            <consortium name="The Broad Institute Genomics Platform"/>
            <consortium name="The Broad Institute Genome Sequencing Center for Infectious Disease"/>
            <person name="Wu L."/>
            <person name="Ma J."/>
        </authorList>
    </citation>
    <scope>NUCLEOTIDE SEQUENCE [LARGE SCALE GENOMIC DNA]</scope>
    <source>
        <strain evidence="11">JCM 15089</strain>
    </source>
</reference>
<dbReference type="EC" id="4.1.1.20" evidence="5 6"/>
<evidence type="ECO:0000259" key="8">
    <source>
        <dbReference type="Pfam" id="PF00278"/>
    </source>
</evidence>
<evidence type="ECO:0000256" key="4">
    <source>
        <dbReference type="ARBA" id="ARBA00023239"/>
    </source>
</evidence>
<comment type="function">
    <text evidence="5">Specifically catalyzes the decarboxylation of meso-diaminopimelate (meso-DAP) to L-lysine.</text>
</comment>
<feature type="binding site" evidence="5">
    <location>
        <position position="313"/>
    </location>
    <ligand>
        <name>substrate</name>
    </ligand>
</feature>
<keyword evidence="3 5" id="KW-0663">Pyridoxal phosphate</keyword>
<dbReference type="InterPro" id="IPR022644">
    <property type="entry name" value="De-COase2_N"/>
</dbReference>
<keyword evidence="4 5" id="KW-0456">Lyase</keyword>
<evidence type="ECO:0000256" key="6">
    <source>
        <dbReference type="NCBIfam" id="TIGR01048"/>
    </source>
</evidence>
<evidence type="ECO:0000256" key="2">
    <source>
        <dbReference type="ARBA" id="ARBA00022793"/>
    </source>
</evidence>
<keyword evidence="5 7" id="KW-0457">Lysine biosynthesis</keyword>
<evidence type="ECO:0000313" key="11">
    <source>
        <dbReference type="Proteomes" id="UP001499951"/>
    </source>
</evidence>
<dbReference type="InterPro" id="IPR022643">
    <property type="entry name" value="De-COase2_C"/>
</dbReference>
<feature type="binding site" evidence="5">
    <location>
        <begin position="274"/>
        <end position="277"/>
    </location>
    <ligand>
        <name>pyridoxal 5'-phosphate</name>
        <dbReference type="ChEBI" id="CHEBI:597326"/>
    </ligand>
</feature>
<evidence type="ECO:0000256" key="3">
    <source>
        <dbReference type="ARBA" id="ARBA00022898"/>
    </source>
</evidence>
<dbReference type="SUPFAM" id="SSF50621">
    <property type="entry name" value="Alanine racemase C-terminal domain-like"/>
    <property type="match status" value="1"/>
</dbReference>
<comment type="subunit">
    <text evidence="5">Homodimer.</text>
</comment>
<evidence type="ECO:0000256" key="7">
    <source>
        <dbReference type="RuleBase" id="RU003738"/>
    </source>
</evidence>
<feature type="binding site" evidence="5">
    <location>
        <position position="346"/>
    </location>
    <ligand>
        <name>substrate</name>
    </ligand>
</feature>
<proteinExistence type="inferred from homology"/>
<feature type="domain" description="Orn/DAP/Arg decarboxylase 2 C-terminal" evidence="8">
    <location>
        <begin position="29"/>
        <end position="372"/>
    </location>
</feature>
<feature type="binding site" evidence="5">
    <location>
        <position position="317"/>
    </location>
    <ligand>
        <name>substrate</name>
    </ligand>
</feature>